<dbReference type="AlphaFoldDB" id="A0A2N5P2I0"/>
<name>A0A2N5P2I0_MEDGN</name>
<dbReference type="Proteomes" id="UP000234891">
    <property type="component" value="Unassembled WGS sequence"/>
</dbReference>
<gene>
    <name evidence="5" type="ORF">CDL26_15365</name>
</gene>
<dbReference type="SUPFAM" id="SSF46785">
    <property type="entry name" value="Winged helix' DNA-binding domain"/>
    <property type="match status" value="1"/>
</dbReference>
<dbReference type="InterPro" id="IPR018356">
    <property type="entry name" value="Tscrpt_reg_HTH_DeoR_CS"/>
</dbReference>
<accession>A0A2N5P2I0</accession>
<comment type="caution">
    <text evidence="5">The sequence shown here is derived from an EMBL/GenBank/DDBJ whole genome shotgun (WGS) entry which is preliminary data.</text>
</comment>
<dbReference type="GO" id="GO:0003677">
    <property type="term" value="F:DNA binding"/>
    <property type="evidence" value="ECO:0007669"/>
    <property type="project" value="UniProtKB-KW"/>
</dbReference>
<dbReference type="EMBL" id="NIHS01000044">
    <property type="protein sequence ID" value="PLT69338.1"/>
    <property type="molecule type" value="Genomic_DNA"/>
</dbReference>
<evidence type="ECO:0000313" key="5">
    <source>
        <dbReference type="EMBL" id="PLT69338.1"/>
    </source>
</evidence>
<evidence type="ECO:0000256" key="2">
    <source>
        <dbReference type="ARBA" id="ARBA00023125"/>
    </source>
</evidence>
<organism evidence="5 6">
    <name type="scientific">Mediterraneibacter gnavus</name>
    <name type="common">Ruminococcus gnavus</name>
    <dbReference type="NCBI Taxonomy" id="33038"/>
    <lineage>
        <taxon>Bacteria</taxon>
        <taxon>Bacillati</taxon>
        <taxon>Bacillota</taxon>
        <taxon>Clostridia</taxon>
        <taxon>Lachnospirales</taxon>
        <taxon>Lachnospiraceae</taxon>
        <taxon>Mediterraneibacter</taxon>
    </lineage>
</organism>
<dbReference type="InterPro" id="IPR036388">
    <property type="entry name" value="WH-like_DNA-bd_sf"/>
</dbReference>
<keyword evidence="3" id="KW-0804">Transcription</keyword>
<protein>
    <submittedName>
        <fullName evidence="5">Transcriptional regulator</fullName>
    </submittedName>
</protein>
<dbReference type="GO" id="GO:0003700">
    <property type="term" value="F:DNA-binding transcription factor activity"/>
    <property type="evidence" value="ECO:0007669"/>
    <property type="project" value="InterPro"/>
</dbReference>
<reference evidence="5 6" key="1">
    <citation type="journal article" date="2017" name="Genome Med.">
        <title>A novel Ruminococcus gnavus clade enriched in inflammatory bowel disease patients.</title>
        <authorList>
            <person name="Hall A.B."/>
            <person name="Yassour M."/>
            <person name="Sauk J."/>
            <person name="Garner A."/>
            <person name="Jiang X."/>
            <person name="Arthur T."/>
            <person name="Lagoudas G.K."/>
            <person name="Vatanen T."/>
            <person name="Fornelos N."/>
            <person name="Wilson R."/>
            <person name="Bertha M."/>
            <person name="Cohen M."/>
            <person name="Garber J."/>
            <person name="Khalili H."/>
            <person name="Gevers D."/>
            <person name="Ananthakrishnan A.N."/>
            <person name="Kugathasan S."/>
            <person name="Lander E.S."/>
            <person name="Blainey P."/>
            <person name="Vlamakis H."/>
            <person name="Xavier R.J."/>
            <person name="Huttenhower C."/>
        </authorList>
    </citation>
    <scope>NUCLEOTIDE SEQUENCE [LARGE SCALE GENOMIC DNA]</scope>
    <source>
        <strain evidence="5 6">RJX1124</strain>
    </source>
</reference>
<evidence type="ECO:0000256" key="1">
    <source>
        <dbReference type="ARBA" id="ARBA00023015"/>
    </source>
</evidence>
<dbReference type="InterPro" id="IPR036390">
    <property type="entry name" value="WH_DNA-bd_sf"/>
</dbReference>
<sequence length="109" mass="12496">MNTADRRVEIISILLAKRHITAKELAVEFDVTVRTIHNDIQALSFGFPIYTKQGSDGGIFIGEDYKPYMNTLTPCELKVLKEMYEQADGIHKKILFQILHKYGPENLEL</sequence>
<keyword evidence="1" id="KW-0805">Transcription regulation</keyword>
<dbReference type="Gene3D" id="1.10.10.10">
    <property type="entry name" value="Winged helix-like DNA-binding domain superfamily/Winged helix DNA-binding domain"/>
    <property type="match status" value="1"/>
</dbReference>
<evidence type="ECO:0000256" key="3">
    <source>
        <dbReference type="ARBA" id="ARBA00023163"/>
    </source>
</evidence>
<dbReference type="Pfam" id="PF08279">
    <property type="entry name" value="HTH_11"/>
    <property type="match status" value="1"/>
</dbReference>
<dbReference type="PROSITE" id="PS00894">
    <property type="entry name" value="HTH_DEOR_1"/>
    <property type="match status" value="1"/>
</dbReference>
<dbReference type="RefSeq" id="WP_101871501.1">
    <property type="nucleotide sequence ID" value="NZ_NIHS01000044.1"/>
</dbReference>
<feature type="domain" description="Helix-turn-helix type 11" evidence="4">
    <location>
        <begin position="6"/>
        <end position="58"/>
    </location>
</feature>
<evidence type="ECO:0000259" key="4">
    <source>
        <dbReference type="Pfam" id="PF08279"/>
    </source>
</evidence>
<proteinExistence type="predicted"/>
<evidence type="ECO:0000313" key="6">
    <source>
        <dbReference type="Proteomes" id="UP000234891"/>
    </source>
</evidence>
<dbReference type="InterPro" id="IPR013196">
    <property type="entry name" value="HTH_11"/>
</dbReference>
<keyword evidence="2" id="KW-0238">DNA-binding</keyword>